<proteinExistence type="predicted"/>
<dbReference type="SUPFAM" id="SSF52833">
    <property type="entry name" value="Thioredoxin-like"/>
    <property type="match status" value="2"/>
</dbReference>
<protein>
    <recommendedName>
        <fullName evidence="2">Thioredoxin domain-containing protein</fullName>
    </recommendedName>
</protein>
<evidence type="ECO:0000256" key="1">
    <source>
        <dbReference type="ARBA" id="ARBA00022729"/>
    </source>
</evidence>
<dbReference type="PANTHER" id="PTHR15337:SF11">
    <property type="entry name" value="THIOREDOXIN DOMAIN-CONTAINING PROTEIN"/>
    <property type="match status" value="1"/>
</dbReference>
<dbReference type="Proteomes" id="UP001359485">
    <property type="component" value="Unassembled WGS sequence"/>
</dbReference>
<reference evidence="4 6" key="1">
    <citation type="submission" date="2023-10" db="EMBL/GenBank/DDBJ databases">
        <title>Genomes of two closely related lineages of the louse Polyplax serrata with different host specificities.</title>
        <authorList>
            <person name="Martinu J."/>
            <person name="Tarabai H."/>
            <person name="Stefka J."/>
            <person name="Hypsa V."/>
        </authorList>
    </citation>
    <scope>NUCLEOTIDE SEQUENCE [LARGE SCALE GENOMIC DNA]</scope>
    <source>
        <strain evidence="3">98ZLc_SE</strain>
        <strain evidence="4">HR10_N</strain>
    </source>
</reference>
<dbReference type="Gene3D" id="3.40.30.10">
    <property type="entry name" value="Glutaredoxin"/>
    <property type="match status" value="2"/>
</dbReference>
<evidence type="ECO:0000313" key="6">
    <source>
        <dbReference type="Proteomes" id="UP001372834"/>
    </source>
</evidence>
<dbReference type="Proteomes" id="UP001372834">
    <property type="component" value="Unassembled WGS sequence"/>
</dbReference>
<keyword evidence="1" id="KW-0732">Signal</keyword>
<dbReference type="InterPro" id="IPR036249">
    <property type="entry name" value="Thioredoxin-like_sf"/>
</dbReference>
<dbReference type="PROSITE" id="PS51352">
    <property type="entry name" value="THIOREDOXIN_2"/>
    <property type="match status" value="1"/>
</dbReference>
<dbReference type="Pfam" id="PF13899">
    <property type="entry name" value="Thioredoxin_7"/>
    <property type="match status" value="2"/>
</dbReference>
<dbReference type="PROSITE" id="PS00194">
    <property type="entry name" value="THIOREDOXIN_1"/>
    <property type="match status" value="1"/>
</dbReference>
<feature type="domain" description="Thioredoxin" evidence="2">
    <location>
        <begin position="70"/>
        <end position="226"/>
    </location>
</feature>
<evidence type="ECO:0000313" key="3">
    <source>
        <dbReference type="EMBL" id="KAK6627411.1"/>
    </source>
</evidence>
<dbReference type="InterPro" id="IPR017937">
    <property type="entry name" value="Thioredoxin_CS"/>
</dbReference>
<dbReference type="EMBL" id="JAWJWF010000045">
    <property type="protein sequence ID" value="KAK6627411.1"/>
    <property type="molecule type" value="Genomic_DNA"/>
</dbReference>
<dbReference type="EMBL" id="JAWJWE010000036">
    <property type="protein sequence ID" value="KAK6628930.1"/>
    <property type="molecule type" value="Genomic_DNA"/>
</dbReference>
<evidence type="ECO:0000313" key="5">
    <source>
        <dbReference type="Proteomes" id="UP001359485"/>
    </source>
</evidence>
<dbReference type="InterPro" id="IPR013766">
    <property type="entry name" value="Thioredoxin_domain"/>
</dbReference>
<organism evidence="4 6">
    <name type="scientific">Polyplax serrata</name>
    <name type="common">Common mouse louse</name>
    <dbReference type="NCBI Taxonomy" id="468196"/>
    <lineage>
        <taxon>Eukaryota</taxon>
        <taxon>Metazoa</taxon>
        <taxon>Ecdysozoa</taxon>
        <taxon>Arthropoda</taxon>
        <taxon>Hexapoda</taxon>
        <taxon>Insecta</taxon>
        <taxon>Pterygota</taxon>
        <taxon>Neoptera</taxon>
        <taxon>Paraneoptera</taxon>
        <taxon>Psocodea</taxon>
        <taxon>Troctomorpha</taxon>
        <taxon>Phthiraptera</taxon>
        <taxon>Anoplura</taxon>
        <taxon>Polyplacidae</taxon>
        <taxon>Polyplax</taxon>
    </lineage>
</organism>
<dbReference type="InterPro" id="IPR051099">
    <property type="entry name" value="AGR/TXD"/>
</dbReference>
<evidence type="ECO:0000313" key="4">
    <source>
        <dbReference type="EMBL" id="KAK6628930.1"/>
    </source>
</evidence>
<evidence type="ECO:0000259" key="2">
    <source>
        <dbReference type="PROSITE" id="PS51352"/>
    </source>
</evidence>
<comment type="caution">
    <text evidence="4">The sequence shown here is derived from an EMBL/GenBank/DDBJ whole genome shotgun (WGS) entry which is preliminary data.</text>
</comment>
<keyword evidence="5" id="KW-1185">Reference proteome</keyword>
<accession>A0AAN8P2K9</accession>
<dbReference type="AlphaFoldDB" id="A0AAN8P2K9"/>
<gene>
    <name evidence="4" type="ORF">RUM43_002747</name>
    <name evidence="3" type="ORF">RUM44_009888</name>
</gene>
<dbReference type="GO" id="GO:0005783">
    <property type="term" value="C:endoplasmic reticulum"/>
    <property type="evidence" value="ECO:0007669"/>
    <property type="project" value="TreeGrafter"/>
</dbReference>
<name>A0AAN8P2K9_POLSC</name>
<dbReference type="PANTHER" id="PTHR15337">
    <property type="entry name" value="ANTERIOR GRADIENT PROTEIN-RELATED"/>
    <property type="match status" value="1"/>
</dbReference>
<sequence>MKCDFKLNQGLNRMRMSQQPGMIIIYKSWCPVCTELKERLAISKEIDQLSNYIVMVVLKDNDEPEDRAFTPDGGYIPRVFFTNPDGRILYDIFNNKGDPRKNFGTNLKWETNLERGLQKIVSRQKPGMIVVHKSWCGACRNLKPKFEASKDIQNLSGGFVLISLSDDNHPKDLKYMPDGDYVPRIMFINPQGSLLVEVINQDGSTEYKYFYSDAESIARSMKHVLNQYPDR</sequence>